<feature type="chain" id="PRO_5036505673" description="Secreted protein" evidence="1">
    <location>
        <begin position="16"/>
        <end position="82"/>
    </location>
</feature>
<name>A0A8X6K7K3_TRICU</name>
<accession>A0A8X6K7K3</accession>
<evidence type="ECO:0000313" key="3">
    <source>
        <dbReference type="Proteomes" id="UP000887116"/>
    </source>
</evidence>
<proteinExistence type="predicted"/>
<evidence type="ECO:0000256" key="1">
    <source>
        <dbReference type="SAM" id="SignalP"/>
    </source>
</evidence>
<feature type="signal peptide" evidence="1">
    <location>
        <begin position="1"/>
        <end position="15"/>
    </location>
</feature>
<reference evidence="2" key="1">
    <citation type="submission" date="2020-07" db="EMBL/GenBank/DDBJ databases">
        <title>Multicomponent nature underlies the extraordinary mechanical properties of spider dragline silk.</title>
        <authorList>
            <person name="Kono N."/>
            <person name="Nakamura H."/>
            <person name="Mori M."/>
            <person name="Yoshida Y."/>
            <person name="Ohtoshi R."/>
            <person name="Malay A.D."/>
            <person name="Moran D.A.P."/>
            <person name="Tomita M."/>
            <person name="Numata K."/>
            <person name="Arakawa K."/>
        </authorList>
    </citation>
    <scope>NUCLEOTIDE SEQUENCE</scope>
</reference>
<keyword evidence="1" id="KW-0732">Signal</keyword>
<sequence length="82" mass="9232">MLLILLTLNTQTATSLDKTVYKAVKRNQPQRLGRYFVAKLRLVLPAKKTILVDQVNGQNCRPVCHRSDGNFDPIRPSLPPSC</sequence>
<dbReference type="EMBL" id="BMAO01020013">
    <property type="protein sequence ID" value="GFQ64441.1"/>
    <property type="molecule type" value="Genomic_DNA"/>
</dbReference>
<evidence type="ECO:0000313" key="2">
    <source>
        <dbReference type="EMBL" id="GFQ64441.1"/>
    </source>
</evidence>
<dbReference type="Proteomes" id="UP000887116">
    <property type="component" value="Unassembled WGS sequence"/>
</dbReference>
<gene>
    <name evidence="2" type="ORF">TNCT_374391</name>
</gene>
<keyword evidence="3" id="KW-1185">Reference proteome</keyword>
<comment type="caution">
    <text evidence="2">The sequence shown here is derived from an EMBL/GenBank/DDBJ whole genome shotgun (WGS) entry which is preliminary data.</text>
</comment>
<protein>
    <recommendedName>
        <fullName evidence="4">Secreted protein</fullName>
    </recommendedName>
</protein>
<dbReference type="AlphaFoldDB" id="A0A8X6K7K3"/>
<organism evidence="2 3">
    <name type="scientific">Trichonephila clavata</name>
    <name type="common">Joro spider</name>
    <name type="synonym">Nephila clavata</name>
    <dbReference type="NCBI Taxonomy" id="2740835"/>
    <lineage>
        <taxon>Eukaryota</taxon>
        <taxon>Metazoa</taxon>
        <taxon>Ecdysozoa</taxon>
        <taxon>Arthropoda</taxon>
        <taxon>Chelicerata</taxon>
        <taxon>Arachnida</taxon>
        <taxon>Araneae</taxon>
        <taxon>Araneomorphae</taxon>
        <taxon>Entelegynae</taxon>
        <taxon>Araneoidea</taxon>
        <taxon>Nephilidae</taxon>
        <taxon>Trichonephila</taxon>
    </lineage>
</organism>
<evidence type="ECO:0008006" key="4">
    <source>
        <dbReference type="Google" id="ProtNLM"/>
    </source>
</evidence>